<name>A0ABV6G9D5_9BACI</name>
<dbReference type="EMBL" id="JBHLVO010000001">
    <property type="protein sequence ID" value="MFC0270285.1"/>
    <property type="molecule type" value="Genomic_DNA"/>
</dbReference>
<evidence type="ECO:0000256" key="2">
    <source>
        <dbReference type="SAM" id="Phobius"/>
    </source>
</evidence>
<proteinExistence type="predicted"/>
<feature type="coiled-coil region" evidence="1">
    <location>
        <begin position="45"/>
        <end position="72"/>
    </location>
</feature>
<accession>A0ABV6G9D5</accession>
<sequence length="167" mass="19923">MRIPPYYRLPTWQRFFAGMIIGAIVSWCVFLFIFGILQEDQVKTIQKQKDIIQVLENQNKIWREDVDLLNKKNEEKLTVKDIRVKLMNGERFHFNTLMTYNVEKRVKDDLSDVIAKDIESVYSNRKLIKKAIENTIYKMDAKEYKVKVTEFVLFTTIYIEIEVAFAK</sequence>
<comment type="caution">
    <text evidence="4">The sequence shown here is derived from an EMBL/GenBank/DDBJ whole genome shotgun (WGS) entry which is preliminary data.</text>
</comment>
<dbReference type="Proteomes" id="UP001589854">
    <property type="component" value="Unassembled WGS sequence"/>
</dbReference>
<keyword evidence="5" id="KW-1185">Reference proteome</keyword>
<evidence type="ECO:0000313" key="5">
    <source>
        <dbReference type="Proteomes" id="UP001589854"/>
    </source>
</evidence>
<dbReference type="NCBIfam" id="NF041479">
    <property type="entry name" value="spor_membprot_YtrI"/>
    <property type="match status" value="1"/>
</dbReference>
<keyword evidence="2" id="KW-1133">Transmembrane helix</keyword>
<dbReference type="Pfam" id="PF26347">
    <property type="entry name" value="YtrI_sporulation"/>
    <property type="match status" value="1"/>
</dbReference>
<dbReference type="RefSeq" id="WP_378930065.1">
    <property type="nucleotide sequence ID" value="NZ_JBHLVO010000001.1"/>
</dbReference>
<feature type="transmembrane region" description="Helical" evidence="2">
    <location>
        <begin position="15"/>
        <end position="37"/>
    </location>
</feature>
<keyword evidence="1" id="KW-0175">Coiled coil</keyword>
<organism evidence="4 5">
    <name type="scientific">Metabacillus herbersteinensis</name>
    <dbReference type="NCBI Taxonomy" id="283816"/>
    <lineage>
        <taxon>Bacteria</taxon>
        <taxon>Bacillati</taxon>
        <taxon>Bacillota</taxon>
        <taxon>Bacilli</taxon>
        <taxon>Bacillales</taxon>
        <taxon>Bacillaceae</taxon>
        <taxon>Metabacillus</taxon>
    </lineage>
</organism>
<evidence type="ECO:0000313" key="4">
    <source>
        <dbReference type="EMBL" id="MFC0270285.1"/>
    </source>
</evidence>
<reference evidence="4 5" key="1">
    <citation type="submission" date="2024-09" db="EMBL/GenBank/DDBJ databases">
        <authorList>
            <person name="Sun Q."/>
            <person name="Mori K."/>
        </authorList>
    </citation>
    <scope>NUCLEOTIDE SEQUENCE [LARGE SCALE GENOMIC DNA]</scope>
    <source>
        <strain evidence="4 5">CCM 7228</strain>
    </source>
</reference>
<protein>
    <submittedName>
        <fullName evidence="4">Sporulation membrane protein YtrI</fullName>
    </submittedName>
</protein>
<dbReference type="InterPro" id="IPR058620">
    <property type="entry name" value="YtrI_C"/>
</dbReference>
<dbReference type="InterPro" id="IPR048198">
    <property type="entry name" value="YtrI"/>
</dbReference>
<feature type="domain" description="Sporulation membrane protein YtrI C-terminal" evidence="3">
    <location>
        <begin position="80"/>
        <end position="163"/>
    </location>
</feature>
<evidence type="ECO:0000259" key="3">
    <source>
        <dbReference type="Pfam" id="PF26347"/>
    </source>
</evidence>
<keyword evidence="2" id="KW-0472">Membrane</keyword>
<evidence type="ECO:0000256" key="1">
    <source>
        <dbReference type="SAM" id="Coils"/>
    </source>
</evidence>
<keyword evidence="2" id="KW-0812">Transmembrane</keyword>
<gene>
    <name evidence="4" type="primary">ytrI</name>
    <name evidence="4" type="ORF">ACFFIX_02265</name>
</gene>